<reference evidence="1" key="1">
    <citation type="journal article" date="2015" name="Nature">
        <title>Complex archaea that bridge the gap between prokaryotes and eukaryotes.</title>
        <authorList>
            <person name="Spang A."/>
            <person name="Saw J.H."/>
            <person name="Jorgensen S.L."/>
            <person name="Zaremba-Niedzwiedzka K."/>
            <person name="Martijn J."/>
            <person name="Lind A.E."/>
            <person name="van Eijk R."/>
            <person name="Schleper C."/>
            <person name="Guy L."/>
            <person name="Ettema T.J."/>
        </authorList>
    </citation>
    <scope>NUCLEOTIDE SEQUENCE</scope>
</reference>
<dbReference type="AlphaFoldDB" id="A0A0F9SSF2"/>
<protein>
    <recommendedName>
        <fullName evidence="2">Pyruvate/ketoisovalerate oxidoreductase catalytic domain-containing protein</fullName>
    </recommendedName>
</protein>
<accession>A0A0F9SSF2</accession>
<dbReference type="EMBL" id="LAZR01000374">
    <property type="protein sequence ID" value="KKN71905.1"/>
    <property type="molecule type" value="Genomic_DNA"/>
</dbReference>
<feature type="non-terminal residue" evidence="1">
    <location>
        <position position="35"/>
    </location>
</feature>
<name>A0A0F9SSF2_9ZZZZ</name>
<sequence>MSDEKIIEISMHCRGGQTCITASQLLAEMAFEKNF</sequence>
<organism evidence="1">
    <name type="scientific">marine sediment metagenome</name>
    <dbReference type="NCBI Taxonomy" id="412755"/>
    <lineage>
        <taxon>unclassified sequences</taxon>
        <taxon>metagenomes</taxon>
        <taxon>ecological metagenomes</taxon>
    </lineage>
</organism>
<evidence type="ECO:0008006" key="2">
    <source>
        <dbReference type="Google" id="ProtNLM"/>
    </source>
</evidence>
<proteinExistence type="predicted"/>
<gene>
    <name evidence="1" type="ORF">LCGC14_0416540</name>
</gene>
<evidence type="ECO:0000313" key="1">
    <source>
        <dbReference type="EMBL" id="KKN71905.1"/>
    </source>
</evidence>
<comment type="caution">
    <text evidence="1">The sequence shown here is derived from an EMBL/GenBank/DDBJ whole genome shotgun (WGS) entry which is preliminary data.</text>
</comment>